<protein>
    <submittedName>
        <fullName evidence="6">G_PROTEIN_RECEP_F1_2 domain-containing protein</fullName>
    </submittedName>
</protein>
<feature type="transmembrane region" description="Helical" evidence="5">
    <location>
        <begin position="76"/>
        <end position="97"/>
    </location>
</feature>
<organism evidence="6">
    <name type="scientific">Brugia timori</name>
    <dbReference type="NCBI Taxonomy" id="42155"/>
    <lineage>
        <taxon>Eukaryota</taxon>
        <taxon>Metazoa</taxon>
        <taxon>Ecdysozoa</taxon>
        <taxon>Nematoda</taxon>
        <taxon>Chromadorea</taxon>
        <taxon>Rhabditida</taxon>
        <taxon>Spirurina</taxon>
        <taxon>Spiruromorpha</taxon>
        <taxon>Filarioidea</taxon>
        <taxon>Onchocercidae</taxon>
        <taxon>Brugia</taxon>
    </lineage>
</organism>
<sequence length="351" mass="39573">LAHSVALNIVLIIVIIISAIAVYISCGLFFIVLQVHQLWLILHCIARIFAHTYVLLAYHKTRVDPCGYMTVLWECFMMRTPISLTLFLNAASIPTVVIERAIATYFSSRYENFGKSIAVILIVMQLTIGIGSFLFMSSNFKLFDSEKVVYCSTANKENALKSAAVLGFYATIDCISALTFPVLFCINKAILIYYLQKHSPTNYLMITTCGEATRTNFLLLLGLTLSALAFIQRFHRNKIHVNLSHRYQITENISSLQTLSPIVAFHSVFLALYLGALFMYFAIDFKFSPKQFAIYLESVQLTPLYALTLPIAIVWTEKHVRKTIQENCQKAIELTGSEAANHYFTPKGKNG</sequence>
<feature type="transmembrane region" description="Helical" evidence="5">
    <location>
        <begin position="6"/>
        <end position="31"/>
    </location>
</feature>
<evidence type="ECO:0000256" key="5">
    <source>
        <dbReference type="SAM" id="Phobius"/>
    </source>
</evidence>
<keyword evidence="2 5" id="KW-0812">Transmembrane</keyword>
<evidence type="ECO:0000256" key="3">
    <source>
        <dbReference type="ARBA" id="ARBA00022989"/>
    </source>
</evidence>
<evidence type="ECO:0000313" key="6">
    <source>
        <dbReference type="WBParaSite" id="BTMF_0000894801-mRNA-1"/>
    </source>
</evidence>
<feature type="transmembrane region" description="Helical" evidence="5">
    <location>
        <begin position="262"/>
        <end position="282"/>
    </location>
</feature>
<keyword evidence="3 5" id="KW-1133">Transmembrane helix</keyword>
<feature type="transmembrane region" description="Helical" evidence="5">
    <location>
        <begin position="168"/>
        <end position="195"/>
    </location>
</feature>
<reference evidence="6" key="1">
    <citation type="submission" date="2017-02" db="UniProtKB">
        <authorList>
            <consortium name="WormBaseParasite"/>
        </authorList>
    </citation>
    <scope>IDENTIFICATION</scope>
</reference>
<dbReference type="PANTHER" id="PTHR46561">
    <property type="entry name" value="SERPENTINE RECEPTOR, CLASS AB (CLASS A-LIKE)-RELATED"/>
    <property type="match status" value="1"/>
</dbReference>
<feature type="transmembrane region" description="Helical" evidence="5">
    <location>
        <begin position="117"/>
        <end position="136"/>
    </location>
</feature>
<dbReference type="Pfam" id="PF10292">
    <property type="entry name" value="7TM_GPCR_Srab"/>
    <property type="match status" value="2"/>
</dbReference>
<dbReference type="WBParaSite" id="BTMF_0000894801-mRNA-1">
    <property type="protein sequence ID" value="BTMF_0000894801-mRNA-1"/>
    <property type="gene ID" value="BTMF_0000894801"/>
</dbReference>
<dbReference type="GO" id="GO:0016020">
    <property type="term" value="C:membrane"/>
    <property type="evidence" value="ECO:0007669"/>
    <property type="project" value="UniProtKB-SubCell"/>
</dbReference>
<dbReference type="PANTHER" id="PTHR46561:SF11">
    <property type="entry name" value="SERPENTINE RECEPTOR CLASS ALPHA_BETA-14"/>
    <property type="match status" value="1"/>
</dbReference>
<accession>A0A0R3QML3</accession>
<feature type="transmembrane region" description="Helical" evidence="5">
    <location>
        <begin position="38"/>
        <end position="56"/>
    </location>
</feature>
<dbReference type="InterPro" id="IPR053286">
    <property type="entry name" value="Nematode_rcpt-like_srab"/>
</dbReference>
<dbReference type="STRING" id="42155.A0A0R3QML3"/>
<evidence type="ECO:0000256" key="2">
    <source>
        <dbReference type="ARBA" id="ARBA00022692"/>
    </source>
</evidence>
<proteinExistence type="predicted"/>
<feature type="transmembrane region" description="Helical" evidence="5">
    <location>
        <begin position="294"/>
        <end position="315"/>
    </location>
</feature>
<dbReference type="InterPro" id="IPR019408">
    <property type="entry name" value="7TM_GPCR_serpentine_rcpt_Srab"/>
</dbReference>
<keyword evidence="4 5" id="KW-0472">Membrane</keyword>
<name>A0A0R3QML3_9BILA</name>
<dbReference type="AlphaFoldDB" id="A0A0R3QML3"/>
<evidence type="ECO:0000256" key="1">
    <source>
        <dbReference type="ARBA" id="ARBA00004141"/>
    </source>
</evidence>
<comment type="subcellular location">
    <subcellularLocation>
        <location evidence="1">Membrane</location>
        <topology evidence="1">Multi-pass membrane protein</topology>
    </subcellularLocation>
</comment>
<evidence type="ECO:0000256" key="4">
    <source>
        <dbReference type="ARBA" id="ARBA00023136"/>
    </source>
</evidence>